<dbReference type="PANTHER" id="PTHR43820">
    <property type="entry name" value="HIGH-AFFINITY BRANCHED-CHAIN AMINO ACID TRANSPORT ATP-BINDING PROTEIN LIVF"/>
    <property type="match status" value="1"/>
</dbReference>
<evidence type="ECO:0000256" key="5">
    <source>
        <dbReference type="ARBA" id="ARBA00022970"/>
    </source>
</evidence>
<evidence type="ECO:0000313" key="7">
    <source>
        <dbReference type="EMBL" id="PMP82738.1"/>
    </source>
</evidence>
<dbReference type="GO" id="GO:0005524">
    <property type="term" value="F:ATP binding"/>
    <property type="evidence" value="ECO:0007669"/>
    <property type="project" value="UniProtKB-KW"/>
</dbReference>
<dbReference type="Proteomes" id="UP000236910">
    <property type="component" value="Unassembled WGS sequence"/>
</dbReference>
<dbReference type="InterPro" id="IPR052156">
    <property type="entry name" value="BCAA_Transport_ATP-bd_LivF"/>
</dbReference>
<evidence type="ECO:0000256" key="3">
    <source>
        <dbReference type="ARBA" id="ARBA00022741"/>
    </source>
</evidence>
<proteinExistence type="inferred from homology"/>
<reference evidence="7 8" key="1">
    <citation type="submission" date="2018-01" db="EMBL/GenBank/DDBJ databases">
        <title>Metagenomic assembled genomes from two thermal pools in the Uzon Caldera, Kamchatka, Russia.</title>
        <authorList>
            <person name="Wilkins L."/>
            <person name="Ettinger C."/>
        </authorList>
    </citation>
    <scope>NUCLEOTIDE SEQUENCE [LARGE SCALE GENOMIC DNA]</scope>
    <source>
        <strain evidence="7">ARK-10</strain>
    </source>
</reference>
<organism evidence="7 8">
    <name type="scientific">Caldisericum exile</name>
    <dbReference type="NCBI Taxonomy" id="693075"/>
    <lineage>
        <taxon>Bacteria</taxon>
        <taxon>Pseudomonadati</taxon>
        <taxon>Caldisericota/Cryosericota group</taxon>
        <taxon>Caldisericota</taxon>
        <taxon>Caldisericia</taxon>
        <taxon>Caldisericales</taxon>
        <taxon>Caldisericaceae</taxon>
        <taxon>Caldisericum</taxon>
    </lineage>
</organism>
<protein>
    <submittedName>
        <fullName evidence="7">ABC transporter ATP-binding protein</fullName>
    </submittedName>
</protein>
<keyword evidence="3" id="KW-0547">Nucleotide-binding</keyword>
<evidence type="ECO:0000313" key="8">
    <source>
        <dbReference type="Proteomes" id="UP000236910"/>
    </source>
</evidence>
<accession>A0A2J6X711</accession>
<dbReference type="GO" id="GO:0015807">
    <property type="term" value="P:L-amino acid transport"/>
    <property type="evidence" value="ECO:0007669"/>
    <property type="project" value="TreeGrafter"/>
</dbReference>
<keyword evidence="2" id="KW-0813">Transport</keyword>
<evidence type="ECO:0000256" key="1">
    <source>
        <dbReference type="ARBA" id="ARBA00005417"/>
    </source>
</evidence>
<dbReference type="InterPro" id="IPR003593">
    <property type="entry name" value="AAA+_ATPase"/>
</dbReference>
<dbReference type="InterPro" id="IPR017871">
    <property type="entry name" value="ABC_transporter-like_CS"/>
</dbReference>
<dbReference type="SUPFAM" id="SSF52540">
    <property type="entry name" value="P-loop containing nucleoside triphosphate hydrolases"/>
    <property type="match status" value="1"/>
</dbReference>
<dbReference type="EMBL" id="PNIX01000179">
    <property type="protein sequence ID" value="PMP82738.1"/>
    <property type="molecule type" value="Genomic_DNA"/>
</dbReference>
<dbReference type="AlphaFoldDB" id="A0A2J6X711"/>
<dbReference type="GO" id="GO:0015658">
    <property type="term" value="F:branched-chain amino acid transmembrane transporter activity"/>
    <property type="evidence" value="ECO:0007669"/>
    <property type="project" value="TreeGrafter"/>
</dbReference>
<evidence type="ECO:0000256" key="2">
    <source>
        <dbReference type="ARBA" id="ARBA00022448"/>
    </source>
</evidence>
<dbReference type="PANTHER" id="PTHR43820:SF4">
    <property type="entry name" value="HIGH-AFFINITY BRANCHED-CHAIN AMINO ACID TRANSPORT ATP-BINDING PROTEIN LIVF"/>
    <property type="match status" value="1"/>
</dbReference>
<dbReference type="InterPro" id="IPR027417">
    <property type="entry name" value="P-loop_NTPase"/>
</dbReference>
<evidence type="ECO:0000259" key="6">
    <source>
        <dbReference type="PROSITE" id="PS50893"/>
    </source>
</evidence>
<dbReference type="Gene3D" id="3.40.50.300">
    <property type="entry name" value="P-loop containing nucleotide triphosphate hydrolases"/>
    <property type="match status" value="1"/>
</dbReference>
<dbReference type="CDD" id="cd03224">
    <property type="entry name" value="ABC_TM1139_LivF_branched"/>
    <property type="match status" value="1"/>
</dbReference>
<feature type="domain" description="ABC transporter" evidence="6">
    <location>
        <begin position="4"/>
        <end position="231"/>
    </location>
</feature>
<comment type="caution">
    <text evidence="7">The sequence shown here is derived from an EMBL/GenBank/DDBJ whole genome shotgun (WGS) entry which is preliminary data.</text>
</comment>
<sequence length="232" mass="25766">MKLLEVNNLKSGYGKSTVIDDITFYVDKGECISIIGPNGAGKTTLFNTISGFVNYSGEIKFENKLLGSMKPFEIARLGISHCPEGRHILPQYNVLGNLTAGVLNTKNDYKIMDFCFSVFPILKERLRQKANTLSGGEQQMLAIARSLMTSPKFLMLDEPSMGLAPIVKKQIFSAIGEIRLKTTVLIVEQDASMIMPISDRIYVLEHGKITFHGTPEEITQNNELKKAYLGVE</sequence>
<keyword evidence="5" id="KW-0029">Amino-acid transport</keyword>
<gene>
    <name evidence="7" type="ORF">C0175_03130</name>
</gene>
<dbReference type="PROSITE" id="PS50893">
    <property type="entry name" value="ABC_TRANSPORTER_2"/>
    <property type="match status" value="1"/>
</dbReference>
<name>A0A2J6X711_9BACT</name>
<dbReference type="Pfam" id="PF00005">
    <property type="entry name" value="ABC_tran"/>
    <property type="match status" value="1"/>
</dbReference>
<dbReference type="InterPro" id="IPR003439">
    <property type="entry name" value="ABC_transporter-like_ATP-bd"/>
</dbReference>
<comment type="similarity">
    <text evidence="1">Belongs to the ABC transporter superfamily.</text>
</comment>
<keyword evidence="4 7" id="KW-0067">ATP-binding</keyword>
<dbReference type="SMART" id="SM00382">
    <property type="entry name" value="AAA"/>
    <property type="match status" value="1"/>
</dbReference>
<dbReference type="GO" id="GO:0016887">
    <property type="term" value="F:ATP hydrolysis activity"/>
    <property type="evidence" value="ECO:0007669"/>
    <property type="project" value="InterPro"/>
</dbReference>
<dbReference type="PROSITE" id="PS00211">
    <property type="entry name" value="ABC_TRANSPORTER_1"/>
    <property type="match status" value="1"/>
</dbReference>
<evidence type="ECO:0000256" key="4">
    <source>
        <dbReference type="ARBA" id="ARBA00022840"/>
    </source>
</evidence>